<keyword evidence="7" id="KW-1185">Reference proteome</keyword>
<feature type="compositionally biased region" description="Basic and acidic residues" evidence="4">
    <location>
        <begin position="493"/>
        <end position="517"/>
    </location>
</feature>
<evidence type="ECO:0000256" key="3">
    <source>
        <dbReference type="SAM" id="Coils"/>
    </source>
</evidence>
<feature type="compositionally biased region" description="Basic and acidic residues" evidence="4">
    <location>
        <begin position="357"/>
        <end position="376"/>
    </location>
</feature>
<evidence type="ECO:0000259" key="5">
    <source>
        <dbReference type="PROSITE" id="PS50002"/>
    </source>
</evidence>
<feature type="compositionally biased region" description="Low complexity" evidence="4">
    <location>
        <begin position="222"/>
        <end position="233"/>
    </location>
</feature>
<evidence type="ECO:0000256" key="4">
    <source>
        <dbReference type="SAM" id="MobiDB-lite"/>
    </source>
</evidence>
<feature type="compositionally biased region" description="Basic and acidic residues" evidence="4">
    <location>
        <begin position="552"/>
        <end position="567"/>
    </location>
</feature>
<feature type="compositionally biased region" description="Polar residues" evidence="4">
    <location>
        <begin position="209"/>
        <end position="221"/>
    </location>
</feature>
<dbReference type="SUPFAM" id="SSF50044">
    <property type="entry name" value="SH3-domain"/>
    <property type="match status" value="2"/>
</dbReference>
<feature type="compositionally biased region" description="Polar residues" evidence="4">
    <location>
        <begin position="154"/>
        <end position="202"/>
    </location>
</feature>
<evidence type="ECO:0000313" key="7">
    <source>
        <dbReference type="Proteomes" id="UP001497623"/>
    </source>
</evidence>
<feature type="compositionally biased region" description="Basic residues" evidence="4">
    <location>
        <begin position="568"/>
        <end position="581"/>
    </location>
</feature>
<feature type="region of interest" description="Disordered" evidence="4">
    <location>
        <begin position="65"/>
        <end position="92"/>
    </location>
</feature>
<gene>
    <name evidence="6" type="ORF">MNOR_LOCUS14642</name>
</gene>
<organism evidence="6 7">
    <name type="scientific">Meganyctiphanes norvegica</name>
    <name type="common">Northern krill</name>
    <name type="synonym">Thysanopoda norvegica</name>
    <dbReference type="NCBI Taxonomy" id="48144"/>
    <lineage>
        <taxon>Eukaryota</taxon>
        <taxon>Metazoa</taxon>
        <taxon>Ecdysozoa</taxon>
        <taxon>Arthropoda</taxon>
        <taxon>Crustacea</taxon>
        <taxon>Multicrustacea</taxon>
        <taxon>Malacostraca</taxon>
        <taxon>Eumalacostraca</taxon>
        <taxon>Eucarida</taxon>
        <taxon>Euphausiacea</taxon>
        <taxon>Euphausiidae</taxon>
        <taxon>Meganyctiphanes</taxon>
    </lineage>
</organism>
<feature type="compositionally biased region" description="Polar residues" evidence="4">
    <location>
        <begin position="670"/>
        <end position="683"/>
    </location>
</feature>
<keyword evidence="3" id="KW-0175">Coiled coil</keyword>
<evidence type="ECO:0000256" key="1">
    <source>
        <dbReference type="ARBA" id="ARBA00022443"/>
    </source>
</evidence>
<protein>
    <recommendedName>
        <fullName evidence="5">SH3 domain-containing protein</fullName>
    </recommendedName>
</protein>
<dbReference type="CDD" id="cd11875">
    <property type="entry name" value="SH3_CD2AP-like_3"/>
    <property type="match status" value="1"/>
</dbReference>
<evidence type="ECO:0000313" key="6">
    <source>
        <dbReference type="EMBL" id="CAL4092711.1"/>
    </source>
</evidence>
<keyword evidence="1 2" id="KW-0728">SH3 domain</keyword>
<feature type="compositionally biased region" description="Polar residues" evidence="4">
    <location>
        <begin position="535"/>
        <end position="544"/>
    </location>
</feature>
<reference evidence="6 7" key="1">
    <citation type="submission" date="2024-05" db="EMBL/GenBank/DDBJ databases">
        <authorList>
            <person name="Wallberg A."/>
        </authorList>
    </citation>
    <scope>NUCLEOTIDE SEQUENCE [LARGE SCALE GENOMIC DNA]</scope>
</reference>
<feature type="compositionally biased region" description="Basic and acidic residues" evidence="4">
    <location>
        <begin position="582"/>
        <end position="591"/>
    </location>
</feature>
<proteinExistence type="predicted"/>
<feature type="compositionally biased region" description="Polar residues" evidence="4">
    <location>
        <begin position="270"/>
        <end position="284"/>
    </location>
</feature>
<dbReference type="EMBL" id="CAXKWB010008842">
    <property type="protein sequence ID" value="CAL4092711.1"/>
    <property type="molecule type" value="Genomic_DNA"/>
</dbReference>
<dbReference type="AlphaFoldDB" id="A0AAV2QMP6"/>
<name>A0AAV2QMP6_MEGNR</name>
<dbReference type="Pfam" id="PF14604">
    <property type="entry name" value="SH3_9"/>
    <property type="match status" value="2"/>
</dbReference>
<feature type="compositionally biased region" description="Polar residues" evidence="4">
    <location>
        <begin position="823"/>
        <end position="835"/>
    </location>
</feature>
<feature type="region of interest" description="Disordered" evidence="4">
    <location>
        <begin position="357"/>
        <end position="394"/>
    </location>
</feature>
<dbReference type="GO" id="GO:0007015">
    <property type="term" value="P:actin filament organization"/>
    <property type="evidence" value="ECO:0007669"/>
    <property type="project" value="TreeGrafter"/>
</dbReference>
<dbReference type="PANTHER" id="PTHR14167:SF92">
    <property type="entry name" value="CIN85 AND CD2AP RELATED, ISOFORM J"/>
    <property type="match status" value="1"/>
</dbReference>
<feature type="compositionally biased region" description="Polar residues" evidence="4">
    <location>
        <begin position="611"/>
        <end position="650"/>
    </location>
</feature>
<sequence>MGLPVIYGRPYAAKISLAGQPNCSIHNIISHLSLIRILIKCLSGRVLAILPDFYVKVLPKEPKNATADTNNVTQQQQQQQQQHPPNAHKREMGGRRCRVVFSYAPQHDDELGLTVGETINVLQEVEEGWWKGVLNGQVGMFPSNFVEDISDAEATSGNTTTSSLATHSTIPASHNHNSTTPISHNHNSTTPISHNHINTTPIPQHHHTTSPSPQLDSKSQENVNNYNNQKNINGDTKENKRPPIGGMGYGVKLSDLNLKKDQRNKEAIPNITNSTPKILGTSESSAFHPVKRNLDMPKENGQVKDFRELPHRLPPALEPKTGDKPAIPVLPTTKSAKTRLNAADKERINMEKDRITITIGDEKQNGVEHSKKDEQSKVPSTGLPTQGPPLLPPKPVRELARVLFPYSAEHEDELGLKEGDIITVLCKELEDKGWWRGEVNGKVGVFPDNFVELITVEETAKPPRPEKPATVKSGSTGSPSSSNNSTPTGTLNKTDKEPPPPLPEKKVAAPPPPEKKPVGNSVSPSFSNPDHKPLNNITDNQTPAMQARKQLKKEELSLTLDSTEKLKHVTHLRPKGPARRRPPSEVFKENMKNVPGQMETILPPTPEDSLLTDTPSGPNPESSSIDSHDGLSTTSRESGASRENISTSPSVELRRPISSISSTASNENSVPTPISPSAVNANSPPWLRELEKKQIRKSFQLSPEGESGPPLVSPKPSGINQAARLSSHDPHQFKPKPPHADSKPQKPSEPKPTLKIVASEPKHSDTRQPSPDLKPKNIDTEKKPPSPLPQNKSKVAPQPPANNSMSLENKVMATHFSPKEIKTTPNKTETGTNSTHNIELVNKVKALEDKLEDQRKEQSRKLQLLMNELDEERKKRACMEIEIERLRKLIEFKLDV</sequence>
<dbReference type="InterPro" id="IPR036028">
    <property type="entry name" value="SH3-like_dom_sf"/>
</dbReference>
<dbReference type="PANTHER" id="PTHR14167">
    <property type="entry name" value="SH3 DOMAIN-CONTAINING"/>
    <property type="match status" value="1"/>
</dbReference>
<feature type="region of interest" description="Disordered" evidence="4">
    <location>
        <begin position="457"/>
        <end position="835"/>
    </location>
</feature>
<dbReference type="InterPro" id="IPR050384">
    <property type="entry name" value="Endophilin_SH3RF"/>
</dbReference>
<dbReference type="PROSITE" id="PS50002">
    <property type="entry name" value="SH3"/>
    <property type="match status" value="2"/>
</dbReference>
<dbReference type="PRINTS" id="PR00452">
    <property type="entry name" value="SH3DOMAIN"/>
</dbReference>
<dbReference type="CDD" id="cd11874">
    <property type="entry name" value="SH3_CD2AP-like_2"/>
    <property type="match status" value="1"/>
</dbReference>
<feature type="compositionally biased region" description="Low complexity" evidence="4">
    <location>
        <begin position="657"/>
        <end position="669"/>
    </location>
</feature>
<dbReference type="SMART" id="SM00326">
    <property type="entry name" value="SH3"/>
    <property type="match status" value="2"/>
</dbReference>
<evidence type="ECO:0000256" key="2">
    <source>
        <dbReference type="PROSITE-ProRule" id="PRU00192"/>
    </source>
</evidence>
<dbReference type="InterPro" id="IPR001452">
    <property type="entry name" value="SH3_domain"/>
</dbReference>
<accession>A0AAV2QMP6</accession>
<comment type="caution">
    <text evidence="6">The sequence shown here is derived from an EMBL/GenBank/DDBJ whole genome shotgun (WGS) entry which is preliminary data.</text>
</comment>
<dbReference type="Gene3D" id="2.30.30.40">
    <property type="entry name" value="SH3 Domains"/>
    <property type="match status" value="2"/>
</dbReference>
<feature type="region of interest" description="Disordered" evidence="4">
    <location>
        <begin position="264"/>
        <end position="284"/>
    </location>
</feature>
<dbReference type="GO" id="GO:0016477">
    <property type="term" value="P:cell migration"/>
    <property type="evidence" value="ECO:0007669"/>
    <property type="project" value="TreeGrafter"/>
</dbReference>
<feature type="compositionally biased region" description="Low complexity" evidence="4">
    <location>
        <begin position="473"/>
        <end position="490"/>
    </location>
</feature>
<feature type="compositionally biased region" description="Basic and acidic residues" evidence="4">
    <location>
        <begin position="726"/>
        <end position="749"/>
    </location>
</feature>
<feature type="compositionally biased region" description="Basic and acidic residues" evidence="4">
    <location>
        <begin position="773"/>
        <end position="784"/>
    </location>
</feature>
<feature type="compositionally biased region" description="Basic and acidic residues" evidence="4">
    <location>
        <begin position="458"/>
        <end position="469"/>
    </location>
</feature>
<feature type="coiled-coil region" evidence="3">
    <location>
        <begin position="837"/>
        <end position="889"/>
    </location>
</feature>
<dbReference type="Proteomes" id="UP001497623">
    <property type="component" value="Unassembled WGS sequence"/>
</dbReference>
<feature type="region of interest" description="Disordered" evidence="4">
    <location>
        <begin position="154"/>
        <end position="248"/>
    </location>
</feature>
<feature type="domain" description="SH3" evidence="5">
    <location>
        <begin position="92"/>
        <end position="151"/>
    </location>
</feature>
<feature type="domain" description="SH3" evidence="5">
    <location>
        <begin position="395"/>
        <end position="456"/>
    </location>
</feature>
<feature type="non-terminal residue" evidence="6">
    <location>
        <position position="896"/>
    </location>
</feature>